<sequence>MKKKILYAFIIIAVIAIAAGAYGYSIISTGFDIDKTVYLYIDEDRDYDALLKELKDSAKVKNISNFEMLASIMDYKDNLRTGRYAVKPDMDILDLMRHLRSGHQTPLNLKFNNIRTKEDFAERISNQLLLGKDDLLAALNNPEKCKDLGFTTETVVAMFIPNTYQFYWDVTLDEFLRRMKTEYSDFWNKKRMAQAEELGLSPVEVSTLASIVEEECTFTDEYPVVAGLYLNRLRSGQALQADPTVKFAVGDFSLRRILNKHLEVDSPYNTYMHTGLPPGPIRIPSIKGIDSVLDYTKSDYLYMCAKEDFSGRHNFARTYAEHQRNAIKYRNALNARGIY</sequence>
<keyword evidence="4 7" id="KW-0472">Membrane</keyword>
<comment type="similarity">
    <text evidence="7">Belongs to the transglycosylase MltG family.</text>
</comment>
<dbReference type="Gene3D" id="3.30.1490.480">
    <property type="entry name" value="Endolytic murein transglycosylase"/>
    <property type="match status" value="1"/>
</dbReference>
<evidence type="ECO:0000256" key="5">
    <source>
        <dbReference type="ARBA" id="ARBA00023239"/>
    </source>
</evidence>
<dbReference type="RefSeq" id="WP_296941009.1">
    <property type="nucleotide sequence ID" value="NZ_LT599032.1"/>
</dbReference>
<evidence type="ECO:0000256" key="6">
    <source>
        <dbReference type="ARBA" id="ARBA00023316"/>
    </source>
</evidence>
<organism evidence="8">
    <name type="scientific">uncultured Dysgonomonas sp</name>
    <dbReference type="NCBI Taxonomy" id="206096"/>
    <lineage>
        <taxon>Bacteria</taxon>
        <taxon>Pseudomonadati</taxon>
        <taxon>Bacteroidota</taxon>
        <taxon>Bacteroidia</taxon>
        <taxon>Bacteroidales</taxon>
        <taxon>Dysgonomonadaceae</taxon>
        <taxon>Dysgonomonas</taxon>
        <taxon>environmental samples</taxon>
    </lineage>
</organism>
<feature type="site" description="Important for catalytic activity" evidence="7">
    <location>
        <position position="215"/>
    </location>
</feature>
<dbReference type="PANTHER" id="PTHR30518">
    <property type="entry name" value="ENDOLYTIC MUREIN TRANSGLYCOSYLASE"/>
    <property type="match status" value="1"/>
</dbReference>
<evidence type="ECO:0000256" key="3">
    <source>
        <dbReference type="ARBA" id="ARBA00022989"/>
    </source>
</evidence>
<evidence type="ECO:0000256" key="2">
    <source>
        <dbReference type="ARBA" id="ARBA00022692"/>
    </source>
</evidence>
<dbReference type="GO" id="GO:0005886">
    <property type="term" value="C:plasma membrane"/>
    <property type="evidence" value="ECO:0007669"/>
    <property type="project" value="UniProtKB-UniRule"/>
</dbReference>
<dbReference type="InterPro" id="IPR003770">
    <property type="entry name" value="MLTG-like"/>
</dbReference>
<dbReference type="AlphaFoldDB" id="A0A212JHC7"/>
<evidence type="ECO:0000256" key="1">
    <source>
        <dbReference type="ARBA" id="ARBA00022475"/>
    </source>
</evidence>
<dbReference type="Pfam" id="PF02618">
    <property type="entry name" value="YceG"/>
    <property type="match status" value="1"/>
</dbReference>
<keyword evidence="2 7" id="KW-0812">Transmembrane</keyword>
<comment type="function">
    <text evidence="7">Functions as a peptidoglycan terminase that cleaves nascent peptidoglycan strands endolytically to terminate their elongation.</text>
</comment>
<gene>
    <name evidence="7" type="primary">mltG</name>
    <name evidence="8" type="ORF">KL86DYS1_12273</name>
</gene>
<accession>A0A212JHC7</accession>
<dbReference type="GO" id="GO:0008932">
    <property type="term" value="F:lytic endotransglycosylase activity"/>
    <property type="evidence" value="ECO:0007669"/>
    <property type="project" value="UniProtKB-UniRule"/>
</dbReference>
<evidence type="ECO:0000256" key="7">
    <source>
        <dbReference type="HAMAP-Rule" id="MF_02065"/>
    </source>
</evidence>
<keyword evidence="3 7" id="KW-1133">Transmembrane helix</keyword>
<evidence type="ECO:0000313" key="8">
    <source>
        <dbReference type="EMBL" id="SBV98811.1"/>
    </source>
</evidence>
<dbReference type="PANTHER" id="PTHR30518:SF2">
    <property type="entry name" value="ENDOLYTIC MUREIN TRANSGLYCOSYLASE"/>
    <property type="match status" value="1"/>
</dbReference>
<name>A0A212JHC7_9BACT</name>
<dbReference type="EC" id="4.2.2.29" evidence="7"/>
<dbReference type="Gene3D" id="3.30.160.60">
    <property type="entry name" value="Classic Zinc Finger"/>
    <property type="match status" value="1"/>
</dbReference>
<keyword evidence="6 7" id="KW-0961">Cell wall biogenesis/degradation</keyword>
<dbReference type="GO" id="GO:0071555">
    <property type="term" value="P:cell wall organization"/>
    <property type="evidence" value="ECO:0007669"/>
    <property type="project" value="UniProtKB-KW"/>
</dbReference>
<dbReference type="EMBL" id="FLUM01000001">
    <property type="protein sequence ID" value="SBV98811.1"/>
    <property type="molecule type" value="Genomic_DNA"/>
</dbReference>
<keyword evidence="1 7" id="KW-1003">Cell membrane</keyword>
<dbReference type="NCBIfam" id="TIGR00247">
    <property type="entry name" value="endolytic transglycosylase MltG"/>
    <property type="match status" value="1"/>
</dbReference>
<dbReference type="HAMAP" id="MF_02065">
    <property type="entry name" value="MltG"/>
    <property type="match status" value="1"/>
</dbReference>
<dbReference type="GO" id="GO:0009252">
    <property type="term" value="P:peptidoglycan biosynthetic process"/>
    <property type="evidence" value="ECO:0007669"/>
    <property type="project" value="UniProtKB-UniRule"/>
</dbReference>
<comment type="catalytic activity">
    <reaction evidence="7">
        <text>a peptidoglycan chain = a peptidoglycan chain with N-acetyl-1,6-anhydromuramyl-[peptide] at the reducing end + a peptidoglycan chain with N-acetylglucosamine at the non-reducing end.</text>
        <dbReference type="EC" id="4.2.2.29"/>
    </reaction>
</comment>
<keyword evidence="5 7" id="KW-0456">Lyase</keyword>
<evidence type="ECO:0000256" key="4">
    <source>
        <dbReference type="ARBA" id="ARBA00023136"/>
    </source>
</evidence>
<protein>
    <recommendedName>
        <fullName evidence="7">Endolytic murein transglycosylase</fullName>
        <ecNumber evidence="7">4.2.2.29</ecNumber>
    </recommendedName>
    <alternativeName>
        <fullName evidence="7">Peptidoglycan lytic transglycosylase</fullName>
    </alternativeName>
    <alternativeName>
        <fullName evidence="7">Peptidoglycan polymerization terminase</fullName>
    </alternativeName>
</protein>
<reference evidence="8" key="1">
    <citation type="submission" date="2016-04" db="EMBL/GenBank/DDBJ databases">
        <authorList>
            <person name="Evans L.H."/>
            <person name="Alamgir A."/>
            <person name="Owens N."/>
            <person name="Weber N.D."/>
            <person name="Virtaneva K."/>
            <person name="Barbian K."/>
            <person name="Babar A."/>
            <person name="Rosenke K."/>
        </authorList>
    </citation>
    <scope>NUCLEOTIDE SEQUENCE</scope>
    <source>
        <strain evidence="8">86-1</strain>
    </source>
</reference>
<dbReference type="CDD" id="cd08010">
    <property type="entry name" value="MltG_like"/>
    <property type="match status" value="1"/>
</dbReference>
<proteinExistence type="inferred from homology"/>